<dbReference type="EMBL" id="CP001102">
    <property type="protein sequence ID" value="ACP20835.1"/>
    <property type="molecule type" value="Genomic_DNA"/>
</dbReference>
<dbReference type="AlphaFoldDB" id="C3L4B8"/>
<accession>C3L4B8</accession>
<name>C3L4B8_AMOA5</name>
<dbReference type="Proteomes" id="UP000001227">
    <property type="component" value="Chromosome"/>
</dbReference>
<evidence type="ECO:0000313" key="2">
    <source>
        <dbReference type="Proteomes" id="UP000001227"/>
    </source>
</evidence>
<evidence type="ECO:0000313" key="1">
    <source>
        <dbReference type="EMBL" id="ACP20835.1"/>
    </source>
</evidence>
<dbReference type="HOGENOM" id="CLU_2950014_0_0_10"/>
<reference evidence="1 2" key="1">
    <citation type="journal article" date="2010" name="J. Bacteriol.">
        <title>The genome of the amoeba symbiont 'Candidatus Amoebophilus asiaticus' reveals common mechanisms for host cell interaction among amoeba-associated bacteria.</title>
        <authorList>
            <person name="Schmitz-Esser S."/>
            <person name="Tischler P."/>
            <person name="Arnold R."/>
            <person name="Montanaro J."/>
            <person name="Wagner M."/>
            <person name="Rattei T."/>
            <person name="Horn M."/>
        </authorList>
    </citation>
    <scope>NUCLEOTIDE SEQUENCE [LARGE SCALE GENOMIC DNA]</scope>
    <source>
        <strain evidence="1 2">5a2</strain>
    </source>
</reference>
<keyword evidence="2" id="KW-1185">Reference proteome</keyword>
<protein>
    <submittedName>
        <fullName evidence="1">Uncharacterized protein</fullName>
    </submittedName>
</protein>
<gene>
    <name evidence="1" type="ordered locus">Aasi_1455</name>
</gene>
<sequence>MWLEKVKRARVVFPDCLGPKSAITGNYVAILCKVGCILLYICTNLENKAKIVQYFIYPL</sequence>
<proteinExistence type="predicted"/>
<organism evidence="1 2">
    <name type="scientific">Amoebophilus asiaticus (strain 5a2)</name>
    <dbReference type="NCBI Taxonomy" id="452471"/>
    <lineage>
        <taxon>Bacteria</taxon>
        <taxon>Pseudomonadati</taxon>
        <taxon>Bacteroidota</taxon>
        <taxon>Cytophagia</taxon>
        <taxon>Cytophagales</taxon>
        <taxon>Amoebophilaceae</taxon>
        <taxon>Candidatus Amoebophilus</taxon>
    </lineage>
</organism>
<dbReference type="KEGG" id="aas:Aasi_1455"/>